<keyword evidence="4" id="KW-1185">Reference proteome</keyword>
<dbReference type="SUPFAM" id="SSF56219">
    <property type="entry name" value="DNase I-like"/>
    <property type="match status" value="1"/>
</dbReference>
<gene>
    <name evidence="3" type="ORF">PCOR1329_LOCUS39517</name>
</gene>
<evidence type="ECO:0000256" key="1">
    <source>
        <dbReference type="SAM" id="Coils"/>
    </source>
</evidence>
<comment type="caution">
    <text evidence="3">The sequence shown here is derived from an EMBL/GenBank/DDBJ whole genome shotgun (WGS) entry which is preliminary data.</text>
</comment>
<protein>
    <submittedName>
        <fullName evidence="3">Uncharacterized protein</fullName>
    </submittedName>
</protein>
<dbReference type="Gene3D" id="3.60.10.10">
    <property type="entry name" value="Endonuclease/exonuclease/phosphatase"/>
    <property type="match status" value="1"/>
</dbReference>
<evidence type="ECO:0000313" key="3">
    <source>
        <dbReference type="EMBL" id="CAK0845853.1"/>
    </source>
</evidence>
<sequence length="1852" mass="205825">MADAANTKVDEGAEAPKAQGPVKPEEVDEEAAKAAKRAEIVAKVKAAQDHELREKQARLEAFREAKKEDSRDRREGHGVLWGARGHPLRRLRHRAHLRIPGRAGLCKSCSAHDICESCYDAWAGGDGVMPNKLSMQVLSTNPADHSFKLHKDQTFKSVVKGDKTTVKSEPKLKPNDTCSCGSGKKYKEQLWAPFEVSMQQTSSVEDCRRNILCARGRRQVFQLAEWFPEWLAGIVSRLLRREWLSRLCASDVSPRSFHLASSAHREWRLIAELLLLVALLLLSNPLVLARVVLATDNQMQSINTTPGESRPLYPVVLLKDFLTAQLDSKLASVKAEIIGEFATQLKGPLGAVVGQQQQRNAHFTGQTQSLQATSSKLEAEQAELRVQIAEMRQRLYMQEAQIPIKDYENLIEWDRPADTSIIVGTAAENFTLDEFKASIQPIIDRCEFGDGEWEAVGQSPARRFLIEFSGDANASARRVRTFYSKLKGADGEWLNTMVNSVHGIIYCNNLPILSISVGSTKDGPTKLLFNYQGCLTHGINREDVRAKFEEDPLKRKKKVTHMLQVLNSTSVLAMQEVHGSETELAHTLHLGHKSAAIFISIPERGTGGVATVLPGLSQEEAADPDRFRRTAPVPGRAQRLQIKSDLAGAPEGAQPSMAVIYNVHNFHLAQDQVQRTVGTIRAELSVAEQRPERITAMIMSDFNFMDEAPLEMTAPLVNKGLPRLRNVHPEHQLLWEQAPGDMVEVDPELHAHYTEHSQQCARIDKIYTSSPPWLLTQWCAKVDMPMAPDMLYDKGISDHAPARLRLSARARADRESQPIPQYIFEHPLFIKYFDLLVSHADLDSYTPCVRLQELKRLIREAARLTRNDLTDVHAPCSAAALTTCRAISRAVWRNDWQSARTLKARTELGDQFLDISDPNNIALIEPGTFRRVFEQRQKSRQDQRTEALLQGESAADTPFQQRQRLRKMRKAIQKRGKLWAPTGKTLKLKAIGAMHDHSTTQTPAAMIEELRRQWSPVFQAKPSHLQHVKRYLEKHIVPYDCTDMDIPSLGKMKNLISRLNNLAPGPDGIPYMAWKRIPSSAQLMLDVTIEIMQGYPVPLTFNDSLMIFTPKGSEPADEHGATSVFYAAELLARLVLKTAKCKIIPLAGSFSPAVVDRVRAKIEALVPKWSGMTITDMAEYLGVLMGPSVDNLKRWQKLVAGWQRATNLIADTNAPTSTSLMLYNPRAVTKISYFSQLFLWPPKMKRKENWALHRIWHLPPQALPRDDLLRIGDWSSSLKAVSLEVSNRAALMRSATDSVKNWPHWSAKLKEAAAVALPFYDLALGMHAPSHWRSPPIALTLEEAAGGFTNDPNELVATVCGQALNEWRAEKARLMVARPNPRLRMQKHIHSHLVPSLLVDRLPSTFLARLNSWSTESQPYVQAQIEWEPLKVLLKSDFSPASHSALLETWAGGWATGRRLHSRDKSAGGPCVFGCKQGDVPDASDSISHYMHCAHMSHAVCTVWHVRLLAPSSLPARLGLCSGESDEYPQRVALERTTIAFHLYNIQSKLPPGKWILPEPVRLRCARGSAAVWPACAGAGSSGGALRGRAPARRARRAQPQRARCRARGGAAAAACWGRRRGQRGCAVLGAPRPPDGEGKWAWILLRAVVRLRDARLRPVRDQLGPLREGDGGQPDQFRCPTSGRGERGAVASPTQQDEPEVCRVPFGCLRQPQLGYSAGTLRCGGATDTIHAAADILTASSTPSRSASSVPSSFGRVRRPPLVPPLRVCGLRANGLETRGPSCCNLAHDSGNSGASEGHDRGFSHIAKGIWTYSQARARLLHIWINTHTRASGMQGSRRRSLVAPRRRACR</sequence>
<feature type="region of interest" description="Disordered" evidence="2">
    <location>
        <begin position="1"/>
        <end position="35"/>
    </location>
</feature>
<feature type="coiled-coil region" evidence="1">
    <location>
        <begin position="45"/>
        <end position="72"/>
    </location>
</feature>
<name>A0ABN9TIT7_9DINO</name>
<proteinExistence type="predicted"/>
<reference evidence="3" key="1">
    <citation type="submission" date="2023-10" db="EMBL/GenBank/DDBJ databases">
        <authorList>
            <person name="Chen Y."/>
            <person name="Shah S."/>
            <person name="Dougan E. K."/>
            <person name="Thang M."/>
            <person name="Chan C."/>
        </authorList>
    </citation>
    <scope>NUCLEOTIDE SEQUENCE [LARGE SCALE GENOMIC DNA]</scope>
</reference>
<feature type="region of interest" description="Disordered" evidence="2">
    <location>
        <begin position="940"/>
        <end position="961"/>
    </location>
</feature>
<evidence type="ECO:0000313" key="4">
    <source>
        <dbReference type="Proteomes" id="UP001189429"/>
    </source>
</evidence>
<accession>A0ABN9TIT7</accession>
<dbReference type="EMBL" id="CAUYUJ010014771">
    <property type="protein sequence ID" value="CAK0845853.1"/>
    <property type="molecule type" value="Genomic_DNA"/>
</dbReference>
<dbReference type="Proteomes" id="UP001189429">
    <property type="component" value="Unassembled WGS sequence"/>
</dbReference>
<organism evidence="3 4">
    <name type="scientific">Prorocentrum cordatum</name>
    <dbReference type="NCBI Taxonomy" id="2364126"/>
    <lineage>
        <taxon>Eukaryota</taxon>
        <taxon>Sar</taxon>
        <taxon>Alveolata</taxon>
        <taxon>Dinophyceae</taxon>
        <taxon>Prorocentrales</taxon>
        <taxon>Prorocentraceae</taxon>
        <taxon>Prorocentrum</taxon>
    </lineage>
</organism>
<feature type="region of interest" description="Disordered" evidence="2">
    <location>
        <begin position="1663"/>
        <end position="1697"/>
    </location>
</feature>
<evidence type="ECO:0000256" key="2">
    <source>
        <dbReference type="SAM" id="MobiDB-lite"/>
    </source>
</evidence>
<keyword evidence="1" id="KW-0175">Coiled coil</keyword>
<dbReference type="InterPro" id="IPR036691">
    <property type="entry name" value="Endo/exonu/phosph_ase_sf"/>
</dbReference>